<dbReference type="EMBL" id="KE356561">
    <property type="protein sequence ID" value="ERG95475.1"/>
    <property type="molecule type" value="Genomic_DNA"/>
</dbReference>
<evidence type="ECO:0000313" key="2">
    <source>
        <dbReference type="Proteomes" id="UP000030710"/>
    </source>
</evidence>
<organism evidence="1 2">
    <name type="scientific">Haloquadratum walsbyi J07HQW2</name>
    <dbReference type="NCBI Taxonomy" id="1238425"/>
    <lineage>
        <taxon>Archaea</taxon>
        <taxon>Methanobacteriati</taxon>
        <taxon>Methanobacteriota</taxon>
        <taxon>Stenosarchaea group</taxon>
        <taxon>Halobacteria</taxon>
        <taxon>Halobacteriales</taxon>
        <taxon>Haloferacaceae</taxon>
        <taxon>Haloquadratum</taxon>
    </lineage>
</organism>
<dbReference type="AlphaFoldDB" id="U1NEM9"/>
<accession>U1NEM9</accession>
<reference evidence="1 2" key="1">
    <citation type="journal article" date="2013" name="PLoS ONE">
        <title>Assembly-driven community genomics of a hypersaline microbial ecosystem.</title>
        <authorList>
            <person name="Podell S."/>
            <person name="Ugalde J.A."/>
            <person name="Narasingarao P."/>
            <person name="Banfield J.F."/>
            <person name="Heidelberg K.B."/>
            <person name="Allen E.E."/>
        </authorList>
    </citation>
    <scope>NUCLEOTIDE SEQUENCE [LARGE SCALE GENOMIC DNA]</scope>
    <source>
        <strain evidence="2">J07HQW2</strain>
    </source>
</reference>
<protein>
    <submittedName>
        <fullName evidence="1">Uncharacterized protein</fullName>
    </submittedName>
</protein>
<proteinExistence type="predicted"/>
<dbReference type="Proteomes" id="UP000030710">
    <property type="component" value="Unassembled WGS sequence"/>
</dbReference>
<evidence type="ECO:0000313" key="1">
    <source>
        <dbReference type="EMBL" id="ERG95475.1"/>
    </source>
</evidence>
<name>U1NEM9_9EURY</name>
<dbReference type="STRING" id="1238425.J07HQW2_01932"/>
<dbReference type="HOGENOM" id="CLU_2662263_0_0_2"/>
<gene>
    <name evidence="1" type="ORF">J07HQW2_01932</name>
</gene>
<sequence>MASEPEPEHGSSIGSGFAVAVAIVTSLRPEHSSVPWGEIVFISIAVLGIEMRCEEKLDNFESPVTHPTEVTVTLV</sequence>